<gene>
    <name evidence="2" type="ORF">GCM10009559_12300</name>
</gene>
<evidence type="ECO:0000313" key="2">
    <source>
        <dbReference type="EMBL" id="GAA0926865.1"/>
    </source>
</evidence>
<dbReference type="Proteomes" id="UP001499967">
    <property type="component" value="Unassembled WGS sequence"/>
</dbReference>
<reference evidence="2 3" key="1">
    <citation type="journal article" date="2019" name="Int. J. Syst. Evol. Microbiol.">
        <title>The Global Catalogue of Microorganisms (GCM) 10K type strain sequencing project: providing services to taxonomists for standard genome sequencing and annotation.</title>
        <authorList>
            <consortium name="The Broad Institute Genomics Platform"/>
            <consortium name="The Broad Institute Genome Sequencing Center for Infectious Disease"/>
            <person name="Wu L."/>
            <person name="Ma J."/>
        </authorList>
    </citation>
    <scope>NUCLEOTIDE SEQUENCE [LARGE SCALE GENOMIC DNA]</scope>
    <source>
        <strain evidence="2 3">JCM 11117</strain>
    </source>
</reference>
<evidence type="ECO:0000256" key="1">
    <source>
        <dbReference type="SAM" id="MobiDB-lite"/>
    </source>
</evidence>
<feature type="compositionally biased region" description="Basic and acidic residues" evidence="1">
    <location>
        <begin position="244"/>
        <end position="258"/>
    </location>
</feature>
<feature type="region of interest" description="Disordered" evidence="1">
    <location>
        <begin position="228"/>
        <end position="262"/>
    </location>
</feature>
<proteinExistence type="predicted"/>
<name>A0ABN1PE44_9PSEU</name>
<evidence type="ECO:0000313" key="3">
    <source>
        <dbReference type="Proteomes" id="UP001499967"/>
    </source>
</evidence>
<organism evidence="2 3">
    <name type="scientific">Pseudonocardia zijingensis</name>
    <dbReference type="NCBI Taxonomy" id="153376"/>
    <lineage>
        <taxon>Bacteria</taxon>
        <taxon>Bacillati</taxon>
        <taxon>Actinomycetota</taxon>
        <taxon>Actinomycetes</taxon>
        <taxon>Pseudonocardiales</taxon>
        <taxon>Pseudonocardiaceae</taxon>
        <taxon>Pseudonocardia</taxon>
    </lineage>
</organism>
<accession>A0ABN1PE44</accession>
<sequence>MLRAPGRLPPLARKVATAGQLAFGAQERIGPQLGEPGGERGALAAGIGTFPLRRFPLLGDRRQVRPAPVDLPREPGALGVGGDYLGATSPQHLTRVAGVDPGERCHPVGAAPLPVELLAEGRELVERVARGADGVVVDLRQRLDELFGEAGRFDVLADLGLPQPVQQSQQFVVLQRLEPEQGATDVLLVRPGRVEEVPAPLLDSAAQPLTGEWAGVVLELQVDADASRKGEVPGRGLSGRLRRPHTDAAGERPGRGSELDPQVAGPVLAGVPVEHEPEQARVVAPGRGHAGLVAVEDEGQQHLERLRLARAVGAAQQQPPVGELEDLVVVLPDVEDARAGEPEAVAHLSASPSLAASVSVAVTA</sequence>
<dbReference type="EMBL" id="BAAAHP010000033">
    <property type="protein sequence ID" value="GAA0926865.1"/>
    <property type="molecule type" value="Genomic_DNA"/>
</dbReference>
<protein>
    <submittedName>
        <fullName evidence="2">Uncharacterized protein</fullName>
    </submittedName>
</protein>
<comment type="caution">
    <text evidence="2">The sequence shown here is derived from an EMBL/GenBank/DDBJ whole genome shotgun (WGS) entry which is preliminary data.</text>
</comment>
<keyword evidence="3" id="KW-1185">Reference proteome</keyword>